<feature type="compositionally biased region" description="Basic residues" evidence="1">
    <location>
        <begin position="233"/>
        <end position="245"/>
    </location>
</feature>
<sequence length="245" mass="28154">MALIKPAAYLQLLETGKYSDLVIDCQGVEFNVHRTVVCPQSAMLDAACSGKFEEAHTGRIKFPEQHPYIMARAILFMYTADHLLPDFLIKKITQDQKDALGEIFSYTFREIDELDMRRLKVNALLYGCADMLGIEDLKTIASELFMEVAALAFEYDGFEEPLQLLYENTRPDDCDLRLKVTGLCVENHDLLETRTKTLEVLQDHEPNVWHVSVELFKRWTSSQQGQSMEKLPLRNRGRLSKTTMK</sequence>
<dbReference type="InterPro" id="IPR011333">
    <property type="entry name" value="SKP1/BTB/POZ_sf"/>
</dbReference>
<proteinExistence type="predicted"/>
<feature type="domain" description="BTB" evidence="2">
    <location>
        <begin position="19"/>
        <end position="86"/>
    </location>
</feature>
<keyword evidence="4" id="KW-1185">Reference proteome</keyword>
<dbReference type="RefSeq" id="XP_007735399.1">
    <property type="nucleotide sequence ID" value="XM_007737209.1"/>
</dbReference>
<evidence type="ECO:0000313" key="4">
    <source>
        <dbReference type="Proteomes" id="UP000019478"/>
    </source>
</evidence>
<accession>W9XUY0</accession>
<dbReference type="PROSITE" id="PS50097">
    <property type="entry name" value="BTB"/>
    <property type="match status" value="1"/>
</dbReference>
<evidence type="ECO:0000259" key="2">
    <source>
        <dbReference type="PROSITE" id="PS50097"/>
    </source>
</evidence>
<dbReference type="AlphaFoldDB" id="W9XUY0"/>
<dbReference type="OrthoDB" id="6359816at2759"/>
<dbReference type="Gene3D" id="3.30.710.10">
    <property type="entry name" value="Potassium Channel Kv1.1, Chain A"/>
    <property type="match status" value="1"/>
</dbReference>
<dbReference type="SUPFAM" id="SSF54695">
    <property type="entry name" value="POZ domain"/>
    <property type="match status" value="1"/>
</dbReference>
<dbReference type="InterPro" id="IPR000210">
    <property type="entry name" value="BTB/POZ_dom"/>
</dbReference>
<dbReference type="CDD" id="cd18186">
    <property type="entry name" value="BTB_POZ_ZBTB_KLHL-like"/>
    <property type="match status" value="1"/>
</dbReference>
<gene>
    <name evidence="3" type="ORF">A1O3_07095</name>
</gene>
<organism evidence="3 4">
    <name type="scientific">Capronia epimyces CBS 606.96</name>
    <dbReference type="NCBI Taxonomy" id="1182542"/>
    <lineage>
        <taxon>Eukaryota</taxon>
        <taxon>Fungi</taxon>
        <taxon>Dikarya</taxon>
        <taxon>Ascomycota</taxon>
        <taxon>Pezizomycotina</taxon>
        <taxon>Eurotiomycetes</taxon>
        <taxon>Chaetothyriomycetidae</taxon>
        <taxon>Chaetothyriales</taxon>
        <taxon>Herpotrichiellaceae</taxon>
        <taxon>Capronia</taxon>
    </lineage>
</organism>
<dbReference type="PANTHER" id="PTHR47843:SF5">
    <property type="entry name" value="BTB_POZ DOMAIN PROTEIN"/>
    <property type="match status" value="1"/>
</dbReference>
<comment type="caution">
    <text evidence="3">The sequence shown here is derived from an EMBL/GenBank/DDBJ whole genome shotgun (WGS) entry which is preliminary data.</text>
</comment>
<dbReference type="eggNOG" id="ENOG502SQDU">
    <property type="taxonomic scope" value="Eukaryota"/>
</dbReference>
<dbReference type="HOGENOM" id="CLU_057752_2_1_1"/>
<dbReference type="PANTHER" id="PTHR47843">
    <property type="entry name" value="BTB DOMAIN-CONTAINING PROTEIN-RELATED"/>
    <property type="match status" value="1"/>
</dbReference>
<protein>
    <recommendedName>
        <fullName evidence="2">BTB domain-containing protein</fullName>
    </recommendedName>
</protein>
<dbReference type="EMBL" id="AMGY01000006">
    <property type="protein sequence ID" value="EXJ80811.1"/>
    <property type="molecule type" value="Genomic_DNA"/>
</dbReference>
<evidence type="ECO:0000313" key="3">
    <source>
        <dbReference type="EMBL" id="EXJ80811.1"/>
    </source>
</evidence>
<dbReference type="Proteomes" id="UP000019478">
    <property type="component" value="Unassembled WGS sequence"/>
</dbReference>
<feature type="region of interest" description="Disordered" evidence="1">
    <location>
        <begin position="226"/>
        <end position="245"/>
    </location>
</feature>
<evidence type="ECO:0000256" key="1">
    <source>
        <dbReference type="SAM" id="MobiDB-lite"/>
    </source>
</evidence>
<reference evidence="3 4" key="1">
    <citation type="submission" date="2013-03" db="EMBL/GenBank/DDBJ databases">
        <title>The Genome Sequence of Capronia epimyces CBS 606.96.</title>
        <authorList>
            <consortium name="The Broad Institute Genomics Platform"/>
            <person name="Cuomo C."/>
            <person name="de Hoog S."/>
            <person name="Gorbushina A."/>
            <person name="Walker B."/>
            <person name="Young S.K."/>
            <person name="Zeng Q."/>
            <person name="Gargeya S."/>
            <person name="Fitzgerald M."/>
            <person name="Haas B."/>
            <person name="Abouelleil A."/>
            <person name="Allen A.W."/>
            <person name="Alvarado L."/>
            <person name="Arachchi H.M."/>
            <person name="Berlin A.M."/>
            <person name="Chapman S.B."/>
            <person name="Gainer-Dewar J."/>
            <person name="Goldberg J."/>
            <person name="Griggs A."/>
            <person name="Gujja S."/>
            <person name="Hansen M."/>
            <person name="Howarth C."/>
            <person name="Imamovic A."/>
            <person name="Ireland A."/>
            <person name="Larimer J."/>
            <person name="McCowan C."/>
            <person name="Murphy C."/>
            <person name="Pearson M."/>
            <person name="Poon T.W."/>
            <person name="Priest M."/>
            <person name="Roberts A."/>
            <person name="Saif S."/>
            <person name="Shea T."/>
            <person name="Sisk P."/>
            <person name="Sykes S."/>
            <person name="Wortman J."/>
            <person name="Nusbaum C."/>
            <person name="Birren B."/>
        </authorList>
    </citation>
    <scope>NUCLEOTIDE SEQUENCE [LARGE SCALE GENOMIC DNA]</scope>
    <source>
        <strain evidence="3 4">CBS 606.96</strain>
    </source>
</reference>
<dbReference type="Pfam" id="PF00651">
    <property type="entry name" value="BTB"/>
    <property type="match status" value="1"/>
</dbReference>
<name>W9XUY0_9EURO</name>
<dbReference type="GeneID" id="19171199"/>